<dbReference type="Pfam" id="PF03829">
    <property type="entry name" value="PTSIIA_gutA"/>
    <property type="match status" value="1"/>
</dbReference>
<evidence type="ECO:0000256" key="1">
    <source>
        <dbReference type="PROSITE-ProRule" id="PRU00420"/>
    </source>
</evidence>
<dbReference type="EMBL" id="JAGGLU010000003">
    <property type="protein sequence ID" value="MBP2057638.1"/>
    <property type="molecule type" value="Genomic_DNA"/>
</dbReference>
<keyword evidence="3" id="KW-1185">Reference proteome</keyword>
<dbReference type="Gene3D" id="2.40.33.40">
    <property type="entry name" value="Phosphotransferase system, glucitol/sorbitol-specific IIA component"/>
    <property type="match status" value="1"/>
</dbReference>
<comment type="caution">
    <text evidence="1">Lacks conserved residue(s) required for the propagation of feature annotation.</text>
</comment>
<dbReference type="PANTHER" id="PTHR40398:SF1">
    <property type="entry name" value="PTS SYSTEM GLUCITOL_SORBITOL-SPECIFIC EIIA COMPONENT"/>
    <property type="match status" value="1"/>
</dbReference>
<dbReference type="PANTHER" id="PTHR40398">
    <property type="entry name" value="PTS SYSTEM GLUCITOL/SORBITOL-SPECIFIC EIIA COMPONENT"/>
    <property type="match status" value="1"/>
</dbReference>
<dbReference type="RefSeq" id="WP_209686380.1">
    <property type="nucleotide sequence ID" value="NZ_JAGGLU010000003.1"/>
</dbReference>
<dbReference type="InterPro" id="IPR036665">
    <property type="entry name" value="PTS_IIA_glucitol/sorbitol_sf"/>
</dbReference>
<proteinExistence type="predicted"/>
<reference evidence="2 3" key="1">
    <citation type="submission" date="2021-03" db="EMBL/GenBank/DDBJ databases">
        <title>Genomic Encyclopedia of Type Strains, Phase IV (KMG-IV): sequencing the most valuable type-strain genomes for metagenomic binning, comparative biology and taxonomic classification.</title>
        <authorList>
            <person name="Goeker M."/>
        </authorList>
    </citation>
    <scope>NUCLEOTIDE SEQUENCE [LARGE SCALE GENOMIC DNA]</scope>
    <source>
        <strain evidence="2 3">DSM 101872</strain>
    </source>
</reference>
<accession>A0ABS4MD78</accession>
<dbReference type="Proteomes" id="UP001519292">
    <property type="component" value="Unassembled WGS sequence"/>
</dbReference>
<sequence>MKWNSTIEAVGPEAIDPKENIIILFNETATEDLKKVSVIQKFDKDTTVSSFVLKKDDTVTIDGQTFLTLYVGPMVDMNMKAIGHATLVFTDEVPKHPLKNAIYLEKDENDPLPMVKVGDWISYEHR</sequence>
<dbReference type="PROSITE" id="PS51097">
    <property type="entry name" value="PTS_EIIA_TYPE_5"/>
    <property type="match status" value="1"/>
</dbReference>
<evidence type="ECO:0000313" key="3">
    <source>
        <dbReference type="Proteomes" id="UP001519292"/>
    </source>
</evidence>
<gene>
    <name evidence="2" type="ORF">J2Z60_000809</name>
</gene>
<dbReference type="InterPro" id="IPR004716">
    <property type="entry name" value="PTS_IIA_glucitol/sorbitol-sp"/>
</dbReference>
<name>A0ABS4MD78_9LACO</name>
<organism evidence="2 3">
    <name type="scientific">Lactobacillus colini</name>
    <dbReference type="NCBI Taxonomy" id="1819254"/>
    <lineage>
        <taxon>Bacteria</taxon>
        <taxon>Bacillati</taxon>
        <taxon>Bacillota</taxon>
        <taxon>Bacilli</taxon>
        <taxon>Lactobacillales</taxon>
        <taxon>Lactobacillaceae</taxon>
        <taxon>Lactobacillus</taxon>
    </lineage>
</organism>
<protein>
    <submittedName>
        <fullName evidence="2">PTS system glucitol/sorbitol-specific IIA component</fullName>
    </submittedName>
</protein>
<dbReference type="SUPFAM" id="SSF141530">
    <property type="entry name" value="PTSIIA/GutA-like"/>
    <property type="match status" value="1"/>
</dbReference>
<comment type="caution">
    <text evidence="2">The sequence shown here is derived from an EMBL/GenBank/DDBJ whole genome shotgun (WGS) entry which is preliminary data.</text>
</comment>
<evidence type="ECO:0000313" key="2">
    <source>
        <dbReference type="EMBL" id="MBP2057638.1"/>
    </source>
</evidence>